<gene>
    <name evidence="1" type="ORF">CROQUDRAFT_92758</name>
</gene>
<dbReference type="AlphaFoldDB" id="A0A9P6NLR0"/>
<dbReference type="Proteomes" id="UP000886653">
    <property type="component" value="Unassembled WGS sequence"/>
</dbReference>
<name>A0A9P6NLR0_9BASI</name>
<proteinExistence type="predicted"/>
<accession>A0A9P6NLR0</accession>
<organism evidence="1 2">
    <name type="scientific">Cronartium quercuum f. sp. fusiforme G11</name>
    <dbReference type="NCBI Taxonomy" id="708437"/>
    <lineage>
        <taxon>Eukaryota</taxon>
        <taxon>Fungi</taxon>
        <taxon>Dikarya</taxon>
        <taxon>Basidiomycota</taxon>
        <taxon>Pucciniomycotina</taxon>
        <taxon>Pucciniomycetes</taxon>
        <taxon>Pucciniales</taxon>
        <taxon>Coleosporiaceae</taxon>
        <taxon>Cronartium</taxon>
    </lineage>
</organism>
<evidence type="ECO:0000313" key="2">
    <source>
        <dbReference type="Proteomes" id="UP000886653"/>
    </source>
</evidence>
<comment type="caution">
    <text evidence="1">The sequence shown here is derived from an EMBL/GenBank/DDBJ whole genome shotgun (WGS) entry which is preliminary data.</text>
</comment>
<dbReference type="EMBL" id="MU167261">
    <property type="protein sequence ID" value="KAG0146449.1"/>
    <property type="molecule type" value="Genomic_DNA"/>
</dbReference>
<sequence>MHKLKVNDIEALQGFKNIGFNIANELDPIEEEDGNSAIPQVKDTGAVSVVYTIVDPSQKEAEAEV</sequence>
<evidence type="ECO:0000313" key="1">
    <source>
        <dbReference type="EMBL" id="KAG0146449.1"/>
    </source>
</evidence>
<protein>
    <submittedName>
        <fullName evidence="1">Uncharacterized protein</fullName>
    </submittedName>
</protein>
<reference evidence="1" key="1">
    <citation type="submission" date="2013-11" db="EMBL/GenBank/DDBJ databases">
        <title>Genome sequence of the fusiform rust pathogen reveals effectors for host alternation and coevolution with pine.</title>
        <authorList>
            <consortium name="DOE Joint Genome Institute"/>
            <person name="Smith K."/>
            <person name="Pendleton A."/>
            <person name="Kubisiak T."/>
            <person name="Anderson C."/>
            <person name="Salamov A."/>
            <person name="Aerts A."/>
            <person name="Riley R."/>
            <person name="Clum A."/>
            <person name="Lindquist E."/>
            <person name="Ence D."/>
            <person name="Campbell M."/>
            <person name="Kronenberg Z."/>
            <person name="Feau N."/>
            <person name="Dhillon B."/>
            <person name="Hamelin R."/>
            <person name="Burleigh J."/>
            <person name="Smith J."/>
            <person name="Yandell M."/>
            <person name="Nelson C."/>
            <person name="Grigoriev I."/>
            <person name="Davis J."/>
        </authorList>
    </citation>
    <scope>NUCLEOTIDE SEQUENCE</scope>
    <source>
        <strain evidence="1">G11</strain>
    </source>
</reference>
<keyword evidence="2" id="KW-1185">Reference proteome</keyword>